<accession>A0ACC3N661</accession>
<gene>
    <name evidence="1" type="primary">SLD5_1</name>
    <name evidence="1" type="ORF">LTR37_009942</name>
</gene>
<protein>
    <submittedName>
        <fullName evidence="1">GINS complex subunit</fullName>
    </submittedName>
</protein>
<evidence type="ECO:0000313" key="2">
    <source>
        <dbReference type="Proteomes" id="UP001281147"/>
    </source>
</evidence>
<keyword evidence="2" id="KW-1185">Reference proteome</keyword>
<sequence>MDDIQDILASVSKPSIPQRTRDLQALTRAWVNERTSPELLPYPVDLVERVTDRIETQIETIEEMTGTMDPKSNFTLVILQTELERFKFLVRSFLRARIAKVRARRGFITSKELMKTVQIDKYALHYRQIAQTDPTILSPLEQQYLQSHQALLASHYSASFLSSFPQALQKLDDTSGGTSMVDKPDEDSAVFCRLLRDAGSVEIQSEGGAADVDLKRGDVWVLRWSAVKDSVVTGDVELT</sequence>
<name>A0ACC3N661_9PEZI</name>
<comment type="caution">
    <text evidence="1">The sequence shown here is derived from an EMBL/GenBank/DDBJ whole genome shotgun (WGS) entry which is preliminary data.</text>
</comment>
<dbReference type="EMBL" id="JAUTXU010000080">
    <property type="protein sequence ID" value="KAK3710921.1"/>
    <property type="molecule type" value="Genomic_DNA"/>
</dbReference>
<dbReference type="Proteomes" id="UP001281147">
    <property type="component" value="Unassembled WGS sequence"/>
</dbReference>
<evidence type="ECO:0000313" key="1">
    <source>
        <dbReference type="EMBL" id="KAK3710921.1"/>
    </source>
</evidence>
<proteinExistence type="predicted"/>
<reference evidence="1" key="1">
    <citation type="submission" date="2023-07" db="EMBL/GenBank/DDBJ databases">
        <title>Black Yeasts Isolated from many extreme environments.</title>
        <authorList>
            <person name="Coleine C."/>
            <person name="Stajich J.E."/>
            <person name="Selbmann L."/>
        </authorList>
    </citation>
    <scope>NUCLEOTIDE SEQUENCE</scope>
    <source>
        <strain evidence="1">CCFEE 5714</strain>
    </source>
</reference>
<organism evidence="1 2">
    <name type="scientific">Vermiconidia calcicola</name>
    <dbReference type="NCBI Taxonomy" id="1690605"/>
    <lineage>
        <taxon>Eukaryota</taxon>
        <taxon>Fungi</taxon>
        <taxon>Dikarya</taxon>
        <taxon>Ascomycota</taxon>
        <taxon>Pezizomycotina</taxon>
        <taxon>Dothideomycetes</taxon>
        <taxon>Dothideomycetidae</taxon>
        <taxon>Mycosphaerellales</taxon>
        <taxon>Extremaceae</taxon>
        <taxon>Vermiconidia</taxon>
    </lineage>
</organism>